<proteinExistence type="predicted"/>
<name>A0A5C3FNC3_PSEA2</name>
<feature type="region of interest" description="Disordered" evidence="1">
    <location>
        <begin position="266"/>
        <end position="294"/>
    </location>
</feature>
<comment type="caution">
    <text evidence="2">The sequence shown here is derived from an EMBL/GenBank/DDBJ whole genome shotgun (WGS) entry which is preliminary data.</text>
</comment>
<dbReference type="EMBL" id="OOIQ01000005">
    <property type="protein sequence ID" value="SPO44967.1"/>
    <property type="molecule type" value="Genomic_DNA"/>
</dbReference>
<accession>A0A5C3FNC3</accession>
<feature type="compositionally biased region" description="Basic and acidic residues" evidence="1">
    <location>
        <begin position="280"/>
        <end position="294"/>
    </location>
</feature>
<evidence type="ECO:0000313" key="2">
    <source>
        <dbReference type="EMBL" id="SPO44967.1"/>
    </source>
</evidence>
<evidence type="ECO:0000313" key="3">
    <source>
        <dbReference type="Proteomes" id="UP000325008"/>
    </source>
</evidence>
<protein>
    <submittedName>
        <fullName evidence="2">Uncharacterized protein</fullName>
    </submittedName>
</protein>
<evidence type="ECO:0000256" key="1">
    <source>
        <dbReference type="SAM" id="MobiDB-lite"/>
    </source>
</evidence>
<reference evidence="2" key="1">
    <citation type="submission" date="2018-03" db="EMBL/GenBank/DDBJ databases">
        <authorList>
            <person name="Guldener U."/>
        </authorList>
    </citation>
    <scope>NUCLEOTIDE SEQUENCE [LARGE SCALE GENOMIC DNA]</scope>
    <source>
        <strain evidence="2">ATCC34888</strain>
    </source>
</reference>
<dbReference type="AlphaFoldDB" id="A0A5C3FNC3"/>
<dbReference type="OrthoDB" id="10552565at2759"/>
<sequence length="294" mass="31821">MVVRDTAVQRTTASKVDRMGCAMAGAPRRKHDQRDSKCRGFVRKTFDRHECMDRTPATILDKCALLRQCKTLFCPICALRAVAVGAVSESELANQTKGHGQQHKSSAGGPGRPVVGVFFSLLCTGSCALPPDRDRLRASRDRQEQQQLQPSARSCMKPSKISQFEIAKSAALRGLAKGERAGPTRADFKAAAIFQSRASLPSGALVHLAVFSPSAGLAGLRWLINRSLPIFRLRLASSSPTLGAPRQRARARVQADDLLSAMRTPSLHSQLSAAKTSKPPHLELGKHDQGQGLR</sequence>
<keyword evidence="3" id="KW-1185">Reference proteome</keyword>
<dbReference type="Proteomes" id="UP000325008">
    <property type="component" value="Unassembled WGS sequence"/>
</dbReference>
<feature type="compositionally biased region" description="Polar residues" evidence="1">
    <location>
        <begin position="266"/>
        <end position="275"/>
    </location>
</feature>
<gene>
    <name evidence="2" type="ORF">PSANT_02653</name>
</gene>
<organism evidence="2 3">
    <name type="scientific">Pseudozyma antarctica</name>
    <name type="common">Yeast</name>
    <name type="synonym">Candida antarctica</name>
    <dbReference type="NCBI Taxonomy" id="84753"/>
    <lineage>
        <taxon>Eukaryota</taxon>
        <taxon>Fungi</taxon>
        <taxon>Dikarya</taxon>
        <taxon>Basidiomycota</taxon>
        <taxon>Ustilaginomycotina</taxon>
        <taxon>Ustilaginomycetes</taxon>
        <taxon>Ustilaginales</taxon>
        <taxon>Ustilaginaceae</taxon>
        <taxon>Moesziomyces</taxon>
    </lineage>
</organism>